<protein>
    <submittedName>
        <fullName evidence="3">Uncharacterized protein</fullName>
    </submittedName>
</protein>
<proteinExistence type="predicted"/>
<accession>A0ABQ4N6M3</accession>
<dbReference type="Proteomes" id="UP000680304">
    <property type="component" value="Unassembled WGS sequence"/>
</dbReference>
<comment type="caution">
    <text evidence="3">The sequence shown here is derived from an EMBL/GenBank/DDBJ whole genome shotgun (WGS) entry which is preliminary data.</text>
</comment>
<evidence type="ECO:0000313" key="4">
    <source>
        <dbReference type="Proteomes" id="UP000680304"/>
    </source>
</evidence>
<dbReference type="InterPro" id="IPR022770">
    <property type="entry name" value="IucA/IucC-like_C"/>
</dbReference>
<dbReference type="InterPro" id="IPR024726">
    <property type="entry name" value="FhuF_C"/>
</dbReference>
<keyword evidence="4" id="KW-1185">Reference proteome</keyword>
<dbReference type="Pfam" id="PF06276">
    <property type="entry name" value="FhuF"/>
    <property type="match status" value="1"/>
</dbReference>
<evidence type="ECO:0000313" key="3">
    <source>
        <dbReference type="EMBL" id="GIQ63824.1"/>
    </source>
</evidence>
<evidence type="ECO:0000259" key="1">
    <source>
        <dbReference type="Pfam" id="PF06276"/>
    </source>
</evidence>
<dbReference type="EMBL" id="BOVJ01000073">
    <property type="protein sequence ID" value="GIQ63824.1"/>
    <property type="molecule type" value="Genomic_DNA"/>
</dbReference>
<name>A0ABQ4N6M3_9BACL</name>
<feature type="domain" description="Aerobactin siderophore biosynthesis IucA/IucC-like C-terminal" evidence="1">
    <location>
        <begin position="68"/>
        <end position="201"/>
    </location>
</feature>
<organism evidence="3 4">
    <name type="scientific">Paenibacillus cisolokensis</name>
    <dbReference type="NCBI Taxonomy" id="1658519"/>
    <lineage>
        <taxon>Bacteria</taxon>
        <taxon>Bacillati</taxon>
        <taxon>Bacillota</taxon>
        <taxon>Bacilli</taxon>
        <taxon>Bacillales</taxon>
        <taxon>Paenibacillaceae</taxon>
        <taxon>Paenibacillus</taxon>
    </lineage>
</organism>
<dbReference type="RefSeq" id="WP_213528846.1">
    <property type="nucleotide sequence ID" value="NZ_BOVJ01000073.1"/>
</dbReference>
<feature type="domain" description="Ferric siderophore reductase C-terminal" evidence="2">
    <location>
        <begin position="235"/>
        <end position="257"/>
    </location>
</feature>
<reference evidence="3 4" key="1">
    <citation type="submission" date="2021-04" db="EMBL/GenBank/DDBJ databases">
        <title>Draft genome sequence of Paenibacillus cisolokensis, LC2-13A.</title>
        <authorList>
            <person name="Uke A."/>
            <person name="Chhe C."/>
            <person name="Baramee S."/>
            <person name="Kosugi A."/>
        </authorList>
    </citation>
    <scope>NUCLEOTIDE SEQUENCE [LARGE SCALE GENOMIC DNA]</scope>
    <source>
        <strain evidence="3 4">LC2-13A</strain>
    </source>
</reference>
<gene>
    <name evidence="3" type="ORF">PACILC2_23920</name>
</gene>
<sequence>MKNNATATWLEPEEFQVLADEYRLTREPSADRTFSIPFTDLLNPERSEAYFRGVSGIFETDSQSAAVSLFAKRYAFLVIASNLYAMSCFNKGLNLALDNGWIESCYQGQAWLPKARLKDWQASEPQANQRSEWRNLVLERMFAGNLSRVWNAVSKTARISKALLWENTAIYVYWLYEEKFAEGAGPEQQRRMEEDYHYLLHDAPPRLFGESRNPLKQFDSPKVFRDGYDKPLRVRKTCCLYYLTSDEPGDYCPTCPKQT</sequence>
<dbReference type="Pfam" id="PF11575">
    <property type="entry name" value="FhuF_C"/>
    <property type="match status" value="1"/>
</dbReference>
<evidence type="ECO:0000259" key="2">
    <source>
        <dbReference type="Pfam" id="PF11575"/>
    </source>
</evidence>